<dbReference type="GO" id="GO:0005886">
    <property type="term" value="C:plasma membrane"/>
    <property type="evidence" value="ECO:0007669"/>
    <property type="project" value="InterPro"/>
</dbReference>
<accession>A0A5B8S5L4</accession>
<dbReference type="OrthoDB" id="9816387at2"/>
<name>A0A5B8S5L4_9SPHN</name>
<dbReference type="InterPro" id="IPR018764">
    <property type="entry name" value="RskA_C"/>
</dbReference>
<dbReference type="EMBL" id="CP042345">
    <property type="protein sequence ID" value="QEA16454.1"/>
    <property type="molecule type" value="Genomic_DNA"/>
</dbReference>
<keyword evidence="3" id="KW-1185">Reference proteome</keyword>
<proteinExistence type="predicted"/>
<dbReference type="KEGG" id="ngf:FRF71_10100"/>
<dbReference type="Proteomes" id="UP000321172">
    <property type="component" value="Chromosome"/>
</dbReference>
<evidence type="ECO:0000259" key="1">
    <source>
        <dbReference type="Pfam" id="PF10099"/>
    </source>
</evidence>
<dbReference type="AlphaFoldDB" id="A0A5B8S5L4"/>
<gene>
    <name evidence="2" type="ORF">FRF71_10100</name>
</gene>
<dbReference type="GO" id="GO:0006417">
    <property type="term" value="P:regulation of translation"/>
    <property type="evidence" value="ECO:0007669"/>
    <property type="project" value="TreeGrafter"/>
</dbReference>
<dbReference type="InterPro" id="IPR051474">
    <property type="entry name" value="Anti-sigma-K/W_factor"/>
</dbReference>
<evidence type="ECO:0000313" key="2">
    <source>
        <dbReference type="EMBL" id="QEA16454.1"/>
    </source>
</evidence>
<dbReference type="RefSeq" id="WP_147090534.1">
    <property type="nucleotide sequence ID" value="NZ_BAABJD010000005.1"/>
</dbReference>
<dbReference type="PANTHER" id="PTHR37461">
    <property type="entry name" value="ANTI-SIGMA-K FACTOR RSKA"/>
    <property type="match status" value="1"/>
</dbReference>
<sequence>MRSGLTPEQDALAAELALGVLEGDERAEALRIRLADPAFAAAVEDWRLQLGVLHETGADELPPSGVWSAIDARISVADDAETVDKLRFWQRSAWASGAVAAALAVVLLLPDTPTVRTLVLPPSQSAIAQLNGEAGAILAASYTPQAGQLQIRPVDLPDSKLSPELWLIPADGVPRSLGLIGTTGTTKIDVPLALRAYLTDGAVLAVSLERAETAPHKAPTSTPIAVGKISTI</sequence>
<dbReference type="GO" id="GO:0016989">
    <property type="term" value="F:sigma factor antagonist activity"/>
    <property type="evidence" value="ECO:0007669"/>
    <property type="project" value="TreeGrafter"/>
</dbReference>
<evidence type="ECO:0000313" key="3">
    <source>
        <dbReference type="Proteomes" id="UP000321172"/>
    </source>
</evidence>
<reference evidence="2 3" key="1">
    <citation type="journal article" date="2013" name="J. Microbiol. Biotechnol.">
        <title>Novosphingobium ginsenosidimutans sp. nov., with the ability to convert ginsenoside.</title>
        <authorList>
            <person name="Kim J.K."/>
            <person name="He D."/>
            <person name="Liu Q.M."/>
            <person name="Park H.Y."/>
            <person name="Jung M.S."/>
            <person name="Yoon M.H."/>
            <person name="Kim S.C."/>
            <person name="Im W.T."/>
        </authorList>
    </citation>
    <scope>NUCLEOTIDE SEQUENCE [LARGE SCALE GENOMIC DNA]</scope>
    <source>
        <strain evidence="2 3">FW-6</strain>
    </source>
</reference>
<dbReference type="PANTHER" id="PTHR37461:SF1">
    <property type="entry name" value="ANTI-SIGMA-K FACTOR RSKA"/>
    <property type="match status" value="1"/>
</dbReference>
<feature type="domain" description="Anti-sigma K factor RskA C-terminal" evidence="1">
    <location>
        <begin position="98"/>
        <end position="224"/>
    </location>
</feature>
<organism evidence="2 3">
    <name type="scientific">Novosphingobium ginsenosidimutans</name>
    <dbReference type="NCBI Taxonomy" id="1176536"/>
    <lineage>
        <taxon>Bacteria</taxon>
        <taxon>Pseudomonadati</taxon>
        <taxon>Pseudomonadota</taxon>
        <taxon>Alphaproteobacteria</taxon>
        <taxon>Sphingomonadales</taxon>
        <taxon>Sphingomonadaceae</taxon>
        <taxon>Novosphingobium</taxon>
    </lineage>
</organism>
<dbReference type="Pfam" id="PF10099">
    <property type="entry name" value="RskA_C"/>
    <property type="match status" value="1"/>
</dbReference>
<protein>
    <recommendedName>
        <fullName evidence="1">Anti-sigma K factor RskA C-terminal domain-containing protein</fullName>
    </recommendedName>
</protein>